<protein>
    <submittedName>
        <fullName evidence="1">Uncharacterized protein</fullName>
    </submittedName>
</protein>
<evidence type="ECO:0000313" key="2">
    <source>
        <dbReference type="Proteomes" id="UP001600888"/>
    </source>
</evidence>
<organism evidence="1 2">
    <name type="scientific">Diaporthe vaccinii</name>
    <dbReference type="NCBI Taxonomy" id="105482"/>
    <lineage>
        <taxon>Eukaryota</taxon>
        <taxon>Fungi</taxon>
        <taxon>Dikarya</taxon>
        <taxon>Ascomycota</taxon>
        <taxon>Pezizomycotina</taxon>
        <taxon>Sordariomycetes</taxon>
        <taxon>Sordariomycetidae</taxon>
        <taxon>Diaporthales</taxon>
        <taxon>Diaporthaceae</taxon>
        <taxon>Diaporthe</taxon>
        <taxon>Diaporthe eres species complex</taxon>
    </lineage>
</organism>
<proteinExistence type="predicted"/>
<accession>A0ABR4EUF8</accession>
<keyword evidence="2" id="KW-1185">Reference proteome</keyword>
<gene>
    <name evidence="1" type="ORF">FJTKL_07299</name>
</gene>
<sequence>MEANYIPVASLHVLGCPPMQESTIPPSKVTRAHLGRWVISPRPRPLTSVLHFLFSPSHPPRKPLLCSPGTKIAQVSRLFFLPSCLQAIHHLSILGRLFFRQSHRMYQRMSLGSRNIS</sequence>
<dbReference type="Proteomes" id="UP001600888">
    <property type="component" value="Unassembled WGS sequence"/>
</dbReference>
<comment type="caution">
    <text evidence="1">The sequence shown here is derived from an EMBL/GenBank/DDBJ whole genome shotgun (WGS) entry which is preliminary data.</text>
</comment>
<evidence type="ECO:0000313" key="1">
    <source>
        <dbReference type="EMBL" id="KAL2286062.1"/>
    </source>
</evidence>
<dbReference type="EMBL" id="JBAWTH010000026">
    <property type="protein sequence ID" value="KAL2286062.1"/>
    <property type="molecule type" value="Genomic_DNA"/>
</dbReference>
<name>A0ABR4EUF8_9PEZI</name>
<reference evidence="1 2" key="1">
    <citation type="submission" date="2024-03" db="EMBL/GenBank/DDBJ databases">
        <title>A high-quality draft genome sequence of Diaporthe vaccinii, a causative agent of upright dieback and viscid rot disease in cranberry plants.</title>
        <authorList>
            <person name="Sarrasin M."/>
            <person name="Lang B.F."/>
            <person name="Burger G."/>
        </authorList>
    </citation>
    <scope>NUCLEOTIDE SEQUENCE [LARGE SCALE GENOMIC DNA]</scope>
    <source>
        <strain evidence="1 2">IS7</strain>
    </source>
</reference>